<accession>A0ABQ7QKQ1</accession>
<organism evidence="8 9">
    <name type="scientific">Plutella xylostella</name>
    <name type="common">Diamondback moth</name>
    <name type="synonym">Plutella maculipennis</name>
    <dbReference type="NCBI Taxonomy" id="51655"/>
    <lineage>
        <taxon>Eukaryota</taxon>
        <taxon>Metazoa</taxon>
        <taxon>Ecdysozoa</taxon>
        <taxon>Arthropoda</taxon>
        <taxon>Hexapoda</taxon>
        <taxon>Insecta</taxon>
        <taxon>Pterygota</taxon>
        <taxon>Neoptera</taxon>
        <taxon>Endopterygota</taxon>
        <taxon>Lepidoptera</taxon>
        <taxon>Glossata</taxon>
        <taxon>Ditrysia</taxon>
        <taxon>Yponomeutoidea</taxon>
        <taxon>Plutellidae</taxon>
        <taxon>Plutella</taxon>
    </lineage>
</organism>
<dbReference type="EMBL" id="JAHIBW010000013">
    <property type="protein sequence ID" value="KAG7305478.1"/>
    <property type="molecule type" value="Genomic_DNA"/>
</dbReference>
<comment type="cofactor">
    <cofactor evidence="1">
        <name>FAD</name>
        <dbReference type="ChEBI" id="CHEBI:57692"/>
    </cofactor>
</comment>
<feature type="domain" description="Glucose-methanol-choline oxidoreductase N-terminal" evidence="6">
    <location>
        <begin position="142"/>
        <end position="165"/>
    </location>
</feature>
<dbReference type="PROSITE" id="PS00623">
    <property type="entry name" value="GMC_OXRED_1"/>
    <property type="match status" value="1"/>
</dbReference>
<dbReference type="PROSITE" id="PS00624">
    <property type="entry name" value="GMC_OXRED_2"/>
    <property type="match status" value="1"/>
</dbReference>
<dbReference type="SUPFAM" id="SSF54373">
    <property type="entry name" value="FAD-linked reductases, C-terminal domain"/>
    <property type="match status" value="1"/>
</dbReference>
<dbReference type="InterPro" id="IPR000172">
    <property type="entry name" value="GMC_OxRdtase_N"/>
</dbReference>
<dbReference type="Gene3D" id="3.30.560.10">
    <property type="entry name" value="Glucose Oxidase, domain 3"/>
    <property type="match status" value="1"/>
</dbReference>
<evidence type="ECO:0000256" key="5">
    <source>
        <dbReference type="RuleBase" id="RU003968"/>
    </source>
</evidence>
<evidence type="ECO:0000256" key="2">
    <source>
        <dbReference type="ARBA" id="ARBA00010790"/>
    </source>
</evidence>
<dbReference type="PANTHER" id="PTHR11552:SF147">
    <property type="entry name" value="CHOLINE DEHYDROGENASE, MITOCHONDRIAL"/>
    <property type="match status" value="1"/>
</dbReference>
<dbReference type="InterPro" id="IPR012132">
    <property type="entry name" value="GMC_OxRdtase"/>
</dbReference>
<dbReference type="PANTHER" id="PTHR11552">
    <property type="entry name" value="GLUCOSE-METHANOL-CHOLINE GMC OXIDOREDUCTASE"/>
    <property type="match status" value="1"/>
</dbReference>
<keyword evidence="3 5" id="KW-0285">Flavoprotein</keyword>
<dbReference type="PIRSF" id="PIRSF000137">
    <property type="entry name" value="Alcohol_oxidase"/>
    <property type="match status" value="1"/>
</dbReference>
<dbReference type="Proteomes" id="UP000823941">
    <property type="component" value="Chromosome 13"/>
</dbReference>
<feature type="domain" description="Glucose-methanol-choline oxidoreductase N-terminal" evidence="7">
    <location>
        <begin position="320"/>
        <end position="334"/>
    </location>
</feature>
<dbReference type="InterPro" id="IPR036188">
    <property type="entry name" value="FAD/NAD-bd_sf"/>
</dbReference>
<dbReference type="Pfam" id="PF05199">
    <property type="entry name" value="GMC_oxred_C"/>
    <property type="match status" value="1"/>
</dbReference>
<sequence>MNSLVDSACNGTIEALAEGPMGPSSGSLFASAVSTLLATQCAIANPSQWPSDRTEDALKVSEFDFIIIGAGSAGSVVANRLTENPDWNVLLIEAGGNPSVESELVGLFFENFHSRNDWGYRTEPEKNACLSSKNQQCYWPRGKTLGGSSSINGMFYVRGHRADFDEWQSLGNKGWGYDQILPYFIKSERLTDDTMNDDEKNSYHGLNGLLKVGKHKGQSQLSDIIINAYNEVGMPTIDDINGKDSVGVFKTLATVHDGRRMSTARCFLATIKSRKNLYVIKNTLATKILFKDNTAIGVQIDQSGKIFEIWAKKEVIISGGAVNTPQLLMLSGIGPSNHLKEMGIPVLVDLPVGRNLQDHVTSHTFIKLNTEIKPLQKTEFNSFVTEYLAHQTGPFTNIGPTEVISFANVFNITSTVPNIQYHNLLILPRLHHSMDLYGLHEFDDSSLNILHRLFDENAYIGILGVLLKPESRGEILLKTTNPQDKVLIYANYYDSQNDMETTINAIELASKLADTSALRYFNASLEYLPLVNCKNFTFKSRSYFKCIAQHMSTTLYHPVGTAKMGPKSDLTAVVSPELKVHGINNLRVVDASVMPTIIRGNTNAATIMIAEKASDMIKHDWS</sequence>
<evidence type="ECO:0000313" key="8">
    <source>
        <dbReference type="EMBL" id="KAG7305478.1"/>
    </source>
</evidence>
<dbReference type="InterPro" id="IPR007867">
    <property type="entry name" value="GMC_OxRtase_C"/>
</dbReference>
<comment type="caution">
    <text evidence="8">The sequence shown here is derived from an EMBL/GenBank/DDBJ whole genome shotgun (WGS) entry which is preliminary data.</text>
</comment>
<evidence type="ECO:0000256" key="1">
    <source>
        <dbReference type="ARBA" id="ARBA00001974"/>
    </source>
</evidence>
<evidence type="ECO:0000259" key="7">
    <source>
        <dbReference type="PROSITE" id="PS00624"/>
    </source>
</evidence>
<keyword evidence="9" id="KW-1185">Reference proteome</keyword>
<name>A0ABQ7QKQ1_PLUXY</name>
<dbReference type="Gene3D" id="3.50.50.60">
    <property type="entry name" value="FAD/NAD(P)-binding domain"/>
    <property type="match status" value="1"/>
</dbReference>
<evidence type="ECO:0000259" key="6">
    <source>
        <dbReference type="PROSITE" id="PS00623"/>
    </source>
</evidence>
<dbReference type="SUPFAM" id="SSF51905">
    <property type="entry name" value="FAD/NAD(P)-binding domain"/>
    <property type="match status" value="1"/>
</dbReference>
<protein>
    <recommendedName>
        <fullName evidence="6 7">Glucose-methanol-choline oxidoreductase N-terminal domain-containing protein</fullName>
    </recommendedName>
</protein>
<evidence type="ECO:0000313" key="9">
    <source>
        <dbReference type="Proteomes" id="UP000823941"/>
    </source>
</evidence>
<evidence type="ECO:0000256" key="4">
    <source>
        <dbReference type="ARBA" id="ARBA00022827"/>
    </source>
</evidence>
<evidence type="ECO:0000256" key="3">
    <source>
        <dbReference type="ARBA" id="ARBA00022630"/>
    </source>
</evidence>
<proteinExistence type="inferred from homology"/>
<gene>
    <name evidence="8" type="ORF">JYU34_009546</name>
</gene>
<keyword evidence="4 5" id="KW-0274">FAD</keyword>
<dbReference type="Pfam" id="PF00732">
    <property type="entry name" value="GMC_oxred_N"/>
    <property type="match status" value="1"/>
</dbReference>
<comment type="similarity">
    <text evidence="2 5">Belongs to the GMC oxidoreductase family.</text>
</comment>
<reference evidence="8 9" key="1">
    <citation type="submission" date="2021-06" db="EMBL/GenBank/DDBJ databases">
        <title>A haploid diamondback moth (Plutella xylostella L.) genome assembly resolves 31 chromosomes and identifies a diamide resistance mutation.</title>
        <authorList>
            <person name="Ward C.M."/>
            <person name="Perry K.D."/>
            <person name="Baker G."/>
            <person name="Powis K."/>
            <person name="Heckel D.G."/>
            <person name="Baxter S.W."/>
        </authorList>
    </citation>
    <scope>NUCLEOTIDE SEQUENCE [LARGE SCALE GENOMIC DNA]</scope>
    <source>
        <strain evidence="8 9">LV</strain>
        <tissue evidence="8">Single pupa</tissue>
    </source>
</reference>